<organism evidence="3 4">
    <name type="scientific">Carpediemonas membranifera</name>
    <dbReference type="NCBI Taxonomy" id="201153"/>
    <lineage>
        <taxon>Eukaryota</taxon>
        <taxon>Metamonada</taxon>
        <taxon>Carpediemonas-like organisms</taxon>
        <taxon>Carpediemonas</taxon>
    </lineage>
</organism>
<dbReference type="EMBL" id="JAHDYR010000053">
    <property type="protein sequence ID" value="KAG9391545.1"/>
    <property type="molecule type" value="Genomic_DNA"/>
</dbReference>
<keyword evidence="1" id="KW-0175">Coiled coil</keyword>
<proteinExistence type="predicted"/>
<protein>
    <submittedName>
        <fullName evidence="3">Uncharacterized protein</fullName>
    </submittedName>
</protein>
<name>A0A8J6AU24_9EUKA</name>
<feature type="compositionally biased region" description="Polar residues" evidence="2">
    <location>
        <begin position="359"/>
        <end position="369"/>
    </location>
</feature>
<evidence type="ECO:0000313" key="4">
    <source>
        <dbReference type="Proteomes" id="UP000717585"/>
    </source>
</evidence>
<gene>
    <name evidence="3" type="ORF">J8273_6309</name>
</gene>
<evidence type="ECO:0000256" key="1">
    <source>
        <dbReference type="SAM" id="Coils"/>
    </source>
</evidence>
<sequence>MEARCQRLESCLKEALIERNRLSESILAHQQRTKQLQRQIADSKARQQLLEQQQARSFAQENLELKQQVDHLRRQLSEQAHQVGSRDDQITDLIEQNIHLQADLEVCKEQKERRTLIPVKEADLDPDHVLSVLQAAVDRAQRRNGLVQLSPRLLSMHLASYTSMEREFTRIKTVYDVAEEQWRKYKSEADHLRGSSTEELNELRSKLDRETRRAAEFMERARVAECRAEDLASKFGRLKSQLRQLMAKKPAGHERERPTQDPPLPPARYDRQANVPSSRDVKPRTFEPPAHSHPTIAAQQANFAAPRSPLATSLTKPRRNTRPTEPQIANTAFGPNEHDFDSQADEMFEFINGLETPESTMMESQSQVKSPGRPDLGYMQWDGDAGARQSGGRGRRSSVAFSEFNPDV</sequence>
<feature type="region of interest" description="Disordered" evidence="2">
    <location>
        <begin position="359"/>
        <end position="408"/>
    </location>
</feature>
<dbReference type="Proteomes" id="UP000717585">
    <property type="component" value="Unassembled WGS sequence"/>
</dbReference>
<dbReference type="AlphaFoldDB" id="A0A8J6AU24"/>
<evidence type="ECO:0000256" key="2">
    <source>
        <dbReference type="SAM" id="MobiDB-lite"/>
    </source>
</evidence>
<feature type="region of interest" description="Disordered" evidence="2">
    <location>
        <begin position="246"/>
        <end position="338"/>
    </location>
</feature>
<accession>A0A8J6AU24</accession>
<evidence type="ECO:0000313" key="3">
    <source>
        <dbReference type="EMBL" id="KAG9391545.1"/>
    </source>
</evidence>
<comment type="caution">
    <text evidence="3">The sequence shown here is derived from an EMBL/GenBank/DDBJ whole genome shotgun (WGS) entry which is preliminary data.</text>
</comment>
<keyword evidence="4" id="KW-1185">Reference proteome</keyword>
<reference evidence="3" key="1">
    <citation type="submission" date="2021-05" db="EMBL/GenBank/DDBJ databases">
        <title>A free-living protist that lacks canonical eukaryotic 1 DNA replication and segregation systems.</title>
        <authorList>
            <person name="Salas-Leiva D.E."/>
            <person name="Tromer E.C."/>
            <person name="Curtis B.A."/>
            <person name="Jerlstrom-Hultqvist J."/>
            <person name="Kolisko M."/>
            <person name="Yi Z."/>
            <person name="Salas-Leiva J.S."/>
            <person name="Gallot-Lavallee L."/>
            <person name="Kops G.J.P.L."/>
            <person name="Archibald J.M."/>
            <person name="Simpson A.G.B."/>
            <person name="Roger A.J."/>
        </authorList>
    </citation>
    <scope>NUCLEOTIDE SEQUENCE</scope>
    <source>
        <strain evidence="3">BICM</strain>
    </source>
</reference>
<feature type="coiled-coil region" evidence="1">
    <location>
        <begin position="19"/>
        <end position="82"/>
    </location>
</feature>